<reference evidence="2 3" key="1">
    <citation type="submission" date="2017-06" db="EMBL/GenBank/DDBJ databases">
        <title>Comparative genomic analysis of Ambrosia Fusariam Clade fungi.</title>
        <authorList>
            <person name="Stajich J.E."/>
            <person name="Carrillo J."/>
            <person name="Kijimoto T."/>
            <person name="Eskalen A."/>
            <person name="O'Donnell K."/>
            <person name="Kasson M."/>
        </authorList>
    </citation>
    <scope>NUCLEOTIDE SEQUENCE [LARGE SCALE GENOMIC DNA]</scope>
    <source>
        <strain evidence="2 3">NRRL62579</strain>
    </source>
</reference>
<dbReference type="AlphaFoldDB" id="A0A428U8J6"/>
<evidence type="ECO:0000313" key="2">
    <source>
        <dbReference type="EMBL" id="RSM10590.1"/>
    </source>
</evidence>
<feature type="compositionally biased region" description="Low complexity" evidence="1">
    <location>
        <begin position="58"/>
        <end position="67"/>
    </location>
</feature>
<comment type="caution">
    <text evidence="2">The sequence shown here is derived from an EMBL/GenBank/DDBJ whole genome shotgun (WGS) entry which is preliminary data.</text>
</comment>
<keyword evidence="3" id="KW-1185">Reference proteome</keyword>
<gene>
    <name evidence="2" type="ORF">CEP52_003504</name>
</gene>
<protein>
    <submittedName>
        <fullName evidence="2">Uncharacterized protein</fullName>
    </submittedName>
</protein>
<name>A0A428U8J6_9HYPO</name>
<evidence type="ECO:0000313" key="3">
    <source>
        <dbReference type="Proteomes" id="UP000287144"/>
    </source>
</evidence>
<proteinExistence type="predicted"/>
<dbReference type="Proteomes" id="UP000287144">
    <property type="component" value="Unassembled WGS sequence"/>
</dbReference>
<feature type="region of interest" description="Disordered" evidence="1">
    <location>
        <begin position="121"/>
        <end position="144"/>
    </location>
</feature>
<sequence length="144" mass="15076">MPQPASGSAPGLLQLQVCSSSSTSTCTCTCISHSRGLKQSNSIQATGNPSRGSHDRASPSPRGPGDSRPGRRLGQVEHSLIQLGIGSQPKPRTPIHLAVVRDPFYCNFEAAVGSGQDSMLMSTPHSLDSSTHGYQYRGSSGETP</sequence>
<dbReference type="EMBL" id="NKCK01000022">
    <property type="protein sequence ID" value="RSM10590.1"/>
    <property type="molecule type" value="Genomic_DNA"/>
</dbReference>
<accession>A0A428U8J6</accession>
<evidence type="ECO:0000256" key="1">
    <source>
        <dbReference type="SAM" id="MobiDB-lite"/>
    </source>
</evidence>
<feature type="region of interest" description="Disordered" evidence="1">
    <location>
        <begin position="39"/>
        <end position="75"/>
    </location>
</feature>
<organism evidence="2 3">
    <name type="scientific">Fusarium oligoseptatum</name>
    <dbReference type="NCBI Taxonomy" id="2604345"/>
    <lineage>
        <taxon>Eukaryota</taxon>
        <taxon>Fungi</taxon>
        <taxon>Dikarya</taxon>
        <taxon>Ascomycota</taxon>
        <taxon>Pezizomycotina</taxon>
        <taxon>Sordariomycetes</taxon>
        <taxon>Hypocreomycetidae</taxon>
        <taxon>Hypocreales</taxon>
        <taxon>Nectriaceae</taxon>
        <taxon>Fusarium</taxon>
        <taxon>Fusarium solani species complex</taxon>
    </lineage>
</organism>
<feature type="compositionally biased region" description="Polar residues" evidence="1">
    <location>
        <begin position="39"/>
        <end position="51"/>
    </location>
</feature>